<dbReference type="Proteomes" id="UP001605036">
    <property type="component" value="Unassembled WGS sequence"/>
</dbReference>
<name>A0ABD1Z125_9MARC</name>
<evidence type="ECO:0000313" key="1">
    <source>
        <dbReference type="EMBL" id="KAL2635667.1"/>
    </source>
</evidence>
<keyword evidence="2" id="KW-1185">Reference proteome</keyword>
<reference evidence="1 2" key="1">
    <citation type="submission" date="2024-09" db="EMBL/GenBank/DDBJ databases">
        <title>Chromosome-scale assembly of Riccia fluitans.</title>
        <authorList>
            <person name="Paukszto L."/>
            <person name="Sawicki J."/>
            <person name="Karawczyk K."/>
            <person name="Piernik-Szablinska J."/>
            <person name="Szczecinska M."/>
            <person name="Mazdziarz M."/>
        </authorList>
    </citation>
    <scope>NUCLEOTIDE SEQUENCE [LARGE SCALE GENOMIC DNA]</scope>
    <source>
        <strain evidence="1">Rf_01</strain>
        <tissue evidence="1">Aerial parts of the thallus</tissue>
    </source>
</reference>
<dbReference type="EMBL" id="JBHFFA010000003">
    <property type="protein sequence ID" value="KAL2635667.1"/>
    <property type="molecule type" value="Genomic_DNA"/>
</dbReference>
<dbReference type="AlphaFoldDB" id="A0ABD1Z125"/>
<evidence type="ECO:0000313" key="2">
    <source>
        <dbReference type="Proteomes" id="UP001605036"/>
    </source>
</evidence>
<protein>
    <submittedName>
        <fullName evidence="1">Uncharacterized protein</fullName>
    </submittedName>
</protein>
<accession>A0ABD1Z125</accession>
<comment type="caution">
    <text evidence="1">The sequence shown here is derived from an EMBL/GenBank/DDBJ whole genome shotgun (WGS) entry which is preliminary data.</text>
</comment>
<sequence length="85" mass="9287">MKVHFQEVVKAADIIMPGSDIPVDLSKEGIGDATILAHRSVSVLDKGVSGEWFAAWIQIDSPFGPLGIVNLHAPGKKKDRVYTWM</sequence>
<organism evidence="1 2">
    <name type="scientific">Riccia fluitans</name>
    <dbReference type="NCBI Taxonomy" id="41844"/>
    <lineage>
        <taxon>Eukaryota</taxon>
        <taxon>Viridiplantae</taxon>
        <taxon>Streptophyta</taxon>
        <taxon>Embryophyta</taxon>
        <taxon>Marchantiophyta</taxon>
        <taxon>Marchantiopsida</taxon>
        <taxon>Marchantiidae</taxon>
        <taxon>Marchantiales</taxon>
        <taxon>Ricciaceae</taxon>
        <taxon>Riccia</taxon>
    </lineage>
</organism>
<proteinExistence type="predicted"/>
<gene>
    <name evidence="1" type="ORF">R1flu_007146</name>
</gene>